<feature type="compositionally biased region" description="Basic and acidic residues" evidence="5">
    <location>
        <begin position="7"/>
        <end position="20"/>
    </location>
</feature>
<dbReference type="OrthoDB" id="9804184at2"/>
<protein>
    <submittedName>
        <fullName evidence="7">Uncharacterized membrane protein YkvA, DUF1232 family</fullName>
    </submittedName>
</protein>
<reference evidence="8" key="1">
    <citation type="submission" date="2016-10" db="EMBL/GenBank/DDBJ databases">
        <authorList>
            <person name="Varghese N."/>
            <person name="Submissions S."/>
        </authorList>
    </citation>
    <scope>NUCLEOTIDE SEQUENCE [LARGE SCALE GENOMIC DNA]</scope>
    <source>
        <strain evidence="8">CGMCC 1.6489</strain>
    </source>
</reference>
<dbReference type="Proteomes" id="UP000198762">
    <property type="component" value="Unassembled WGS sequence"/>
</dbReference>
<accession>A0A1I0A3U3</accession>
<dbReference type="Pfam" id="PF06803">
    <property type="entry name" value="DUF1232"/>
    <property type="match status" value="1"/>
</dbReference>
<dbReference type="EMBL" id="FOHZ01000002">
    <property type="protein sequence ID" value="SES88790.1"/>
    <property type="molecule type" value="Genomic_DNA"/>
</dbReference>
<comment type="subcellular location">
    <subcellularLocation>
        <location evidence="1">Endomembrane system</location>
        <topology evidence="1">Multi-pass membrane protein</topology>
    </subcellularLocation>
</comment>
<name>A0A1I0A3U3_9GAMM</name>
<feature type="region of interest" description="Disordered" evidence="5">
    <location>
        <begin position="1"/>
        <end position="20"/>
    </location>
</feature>
<dbReference type="STRING" id="430453.SAMN04487962_102195"/>
<dbReference type="GO" id="GO:0012505">
    <property type="term" value="C:endomembrane system"/>
    <property type="evidence" value="ECO:0007669"/>
    <property type="project" value="UniProtKB-SubCell"/>
</dbReference>
<evidence type="ECO:0000256" key="2">
    <source>
        <dbReference type="ARBA" id="ARBA00022692"/>
    </source>
</evidence>
<dbReference type="InterPro" id="IPR010652">
    <property type="entry name" value="DUF1232"/>
</dbReference>
<gene>
    <name evidence="7" type="ORF">SAMN04487962_102195</name>
</gene>
<evidence type="ECO:0000259" key="6">
    <source>
        <dbReference type="Pfam" id="PF06803"/>
    </source>
</evidence>
<evidence type="ECO:0000256" key="3">
    <source>
        <dbReference type="ARBA" id="ARBA00022989"/>
    </source>
</evidence>
<keyword evidence="3" id="KW-1133">Transmembrane helix</keyword>
<evidence type="ECO:0000256" key="1">
    <source>
        <dbReference type="ARBA" id="ARBA00004127"/>
    </source>
</evidence>
<sequence length="136" mass="15346">MAAISQERAREELDRESSKVNRDDIEALLERQKKIEAKVQAGGKLERFSTDIRLMFSLLRDYWNGRYRQIPWKSVAAIAGALLYVLNPLDLIPDVLIGFGLLDDAGVVALCLKMVESDLHRYAAWKELDAEAAARA</sequence>
<evidence type="ECO:0000256" key="4">
    <source>
        <dbReference type="ARBA" id="ARBA00023136"/>
    </source>
</evidence>
<keyword evidence="4" id="KW-0472">Membrane</keyword>
<evidence type="ECO:0000313" key="7">
    <source>
        <dbReference type="EMBL" id="SES88790.1"/>
    </source>
</evidence>
<evidence type="ECO:0000313" key="8">
    <source>
        <dbReference type="Proteomes" id="UP000198762"/>
    </source>
</evidence>
<dbReference type="AlphaFoldDB" id="A0A1I0A3U3"/>
<evidence type="ECO:0000256" key="5">
    <source>
        <dbReference type="SAM" id="MobiDB-lite"/>
    </source>
</evidence>
<organism evidence="7 8">
    <name type="scientific">Marinobacter segnicrescens</name>
    <dbReference type="NCBI Taxonomy" id="430453"/>
    <lineage>
        <taxon>Bacteria</taxon>
        <taxon>Pseudomonadati</taxon>
        <taxon>Pseudomonadota</taxon>
        <taxon>Gammaproteobacteria</taxon>
        <taxon>Pseudomonadales</taxon>
        <taxon>Marinobacteraceae</taxon>
        <taxon>Marinobacter</taxon>
    </lineage>
</organism>
<proteinExistence type="predicted"/>
<dbReference type="RefSeq" id="WP_091848982.1">
    <property type="nucleotide sequence ID" value="NZ_FOHZ01000002.1"/>
</dbReference>
<keyword evidence="8" id="KW-1185">Reference proteome</keyword>
<feature type="domain" description="DUF1232" evidence="6">
    <location>
        <begin position="76"/>
        <end position="110"/>
    </location>
</feature>
<keyword evidence="2" id="KW-0812">Transmembrane</keyword>